<dbReference type="VEuPathDB" id="FungiDB:QG37_03898"/>
<sequence length="284" mass="29804">MKFSTLAFIASTAIAAETVNLQVVSDNGDLNGKGIQWLHEGAGFAYFKVIDQLGQEFQYDADHKLLYQPEQQYPANVGEMFDFLAVGISVTPSNVTFNEKGELDIGKQIYACKNVNDPYHYFDSSYGLLLDAPNESCVKVALKKIGGTQSPSPSPKPSASITHGWNTTVTDDVTVTGYTTYCPIPTTITITTCVQQTCGPKTITVDEPKTVTVTEECIIPSTTPVKPTSSGVTSAPQPTTPTTIAAPSTSSKASSAVVSSYEGGAAKNAAGIAAGVAGVAAMLI</sequence>
<dbReference type="VEuPathDB" id="FungiDB:CJJ09_004480"/>
<reference evidence="4 5" key="1">
    <citation type="journal article" date="2017" name="Clin. Infect. Dis.">
        <title>Simultaneous emergence of multidrug-resistant Candida auris on 3 continents confirmed by whole-genome sequencing and epidemiological analyses.</title>
        <authorList>
            <person name="Lockhart S.R."/>
            <person name="Etienne K.A."/>
            <person name="Vallabhaneni S."/>
            <person name="Farooqi J."/>
            <person name="Chowdhary A."/>
            <person name="Govender N.P."/>
            <person name="Colombo A.L."/>
            <person name="Calvo B."/>
            <person name="Cuomo C.A."/>
            <person name="Desjardins C.A."/>
            <person name="Berkow E.L."/>
            <person name="Castanheira M."/>
            <person name="Magobo R.E."/>
            <person name="Jabeen K."/>
            <person name="Asghar R.J."/>
            <person name="Meis J.F."/>
            <person name="Jackson B."/>
            <person name="Chiller T."/>
            <person name="Litvintseva A.P."/>
        </authorList>
    </citation>
    <scope>NUCLEOTIDE SEQUENCE [LARGE SCALE GENOMIC DNA]</scope>
    <source>
        <strain evidence="4 5">B8441</strain>
    </source>
</reference>
<feature type="region of interest" description="Disordered" evidence="1">
    <location>
        <begin position="223"/>
        <end position="251"/>
    </location>
</feature>
<keyword evidence="2" id="KW-0732">Signal</keyword>
<reference evidence="3" key="4">
    <citation type="submission" date="2024-03" db="EMBL/GenBank/DDBJ databases">
        <title>Improved genome assembly of Candida auris strain B8441 and annotation of B11205.</title>
        <authorList>
            <person name="Cauldron N.C."/>
            <person name="Shea T."/>
            <person name="Cuomo C.A."/>
        </authorList>
    </citation>
    <scope>NUCLEOTIDE SEQUENCE</scope>
    <source>
        <strain evidence="3">B8441</strain>
    </source>
</reference>
<feature type="signal peptide" evidence="2">
    <location>
        <begin position="1"/>
        <end position="15"/>
    </location>
</feature>
<reference evidence="3 5" key="3">
    <citation type="journal article" date="2018" name="Nat. Commun.">
        <title>Genomic insights into multidrug-resistance, mating and virulence in Candida auris and related emerging species.</title>
        <authorList>
            <person name="Munoz J.F."/>
            <person name="Gade L."/>
            <person name="Chow N.A."/>
            <person name="Loparev V.N."/>
            <person name="Juieng P."/>
            <person name="Berkow E.L."/>
            <person name="Farrer R.A."/>
            <person name="Litvintseva A.P."/>
            <person name="Cuomo C.A."/>
        </authorList>
    </citation>
    <scope>GENOME REANNOTATION</scope>
    <source>
        <strain evidence="3 5">B8441</strain>
    </source>
</reference>
<feature type="chain" id="PRO_5044381202" evidence="2">
    <location>
        <begin position="16"/>
        <end position="284"/>
    </location>
</feature>
<dbReference type="VEuPathDB" id="FungiDB:CJJ07_004057"/>
<dbReference type="EMBL" id="PEKT02000009">
    <property type="protein sequence ID" value="PIS49453.1"/>
    <property type="molecule type" value="Genomic_DNA"/>
</dbReference>
<dbReference type="AlphaFoldDB" id="A0A2H0ZGL4"/>
<dbReference type="OMA" id="YLICYIM"/>
<feature type="compositionally biased region" description="Low complexity" evidence="1">
    <location>
        <begin position="232"/>
        <end position="251"/>
    </location>
</feature>
<evidence type="ECO:0000256" key="2">
    <source>
        <dbReference type="SAM" id="SignalP"/>
    </source>
</evidence>
<accession>A0A5Q7YMK9</accession>
<organism evidence="4">
    <name type="scientific">Candidozyma auris</name>
    <name type="common">Yeast</name>
    <name type="synonym">Candida auris</name>
    <dbReference type="NCBI Taxonomy" id="498019"/>
    <lineage>
        <taxon>Eukaryota</taxon>
        <taxon>Fungi</taxon>
        <taxon>Dikarya</taxon>
        <taxon>Ascomycota</taxon>
        <taxon>Saccharomycotina</taxon>
        <taxon>Pichiomycetes</taxon>
        <taxon>Metschnikowiaceae</taxon>
        <taxon>Candidozyma</taxon>
    </lineage>
</organism>
<gene>
    <name evidence="4" type="ORF">B9J08_004476</name>
    <name evidence="3" type="ORF">B9J08_04435</name>
</gene>
<proteinExistence type="predicted"/>
<evidence type="ECO:0000256" key="1">
    <source>
        <dbReference type="SAM" id="MobiDB-lite"/>
    </source>
</evidence>
<dbReference type="VEuPathDB" id="FungiDB:CJI97_004975"/>
<evidence type="ECO:0000313" key="3">
    <source>
        <dbReference type="EMBL" id="KAK8438888.1"/>
    </source>
</evidence>
<dbReference type="Proteomes" id="UP000230249">
    <property type="component" value="Unassembled WGS sequence"/>
</dbReference>
<protein>
    <submittedName>
        <fullName evidence="4">Uncharacterized protein</fullName>
    </submittedName>
</protein>
<dbReference type="VEuPathDB" id="FungiDB:B9J08_004476"/>
<name>A0A2H0ZGL4_CANAR</name>
<comment type="caution">
    <text evidence="4">The sequence shown here is derived from an EMBL/GenBank/DDBJ whole genome shotgun (WGS) entry which is preliminary data.</text>
</comment>
<keyword evidence="5" id="KW-1185">Reference proteome</keyword>
<reference evidence="4" key="2">
    <citation type="submission" date="2017-11" db="EMBL/GenBank/DDBJ databases">
        <title>Candida auris genome assembly and annotation.</title>
        <authorList>
            <person name="Munoz J.F."/>
            <person name="Gade L.G."/>
            <person name="Chow N.A."/>
            <person name="Litvintseva A.P."/>
            <person name="Loparev V.N."/>
            <person name="Cuomo C.A."/>
        </authorList>
    </citation>
    <scope>NUCLEOTIDE SEQUENCE</scope>
    <source>
        <strain evidence="4">B8441</strain>
    </source>
</reference>
<accession>A0A2H0ZGL4</accession>
<dbReference type="VEuPathDB" id="FungiDB:CJI96_0004674"/>
<dbReference type="EMBL" id="PEKT03000005">
    <property type="protein sequence ID" value="KAK8438888.1"/>
    <property type="molecule type" value="Genomic_DNA"/>
</dbReference>
<evidence type="ECO:0000313" key="5">
    <source>
        <dbReference type="Proteomes" id="UP000230249"/>
    </source>
</evidence>
<evidence type="ECO:0000313" key="4">
    <source>
        <dbReference type="EMBL" id="PIS49453.1"/>
    </source>
</evidence>